<evidence type="ECO:0000256" key="2">
    <source>
        <dbReference type="ARBA" id="ARBA00008564"/>
    </source>
</evidence>
<keyword evidence="5 7" id="KW-0472">Membrane</keyword>
<dbReference type="AlphaFoldDB" id="A0A327JQK0"/>
<comment type="caution">
    <text evidence="8">The sequence shown here is derived from an EMBL/GenBank/DDBJ whole genome shotgun (WGS) entry which is preliminary data.</text>
</comment>
<dbReference type="InterPro" id="IPR003339">
    <property type="entry name" value="ABC/ECF_trnsptr_transmembrane"/>
</dbReference>
<reference evidence="8 9" key="1">
    <citation type="submission" date="2017-07" db="EMBL/GenBank/DDBJ databases">
        <title>Draft Genome Sequences of Select Purple Nonsulfur Bacteria.</title>
        <authorList>
            <person name="Lasarre B."/>
            <person name="Mckinlay J.B."/>
        </authorList>
    </citation>
    <scope>NUCLEOTIDE SEQUENCE [LARGE SCALE GENOMIC DNA]</scope>
    <source>
        <strain evidence="8 9">DSM 11290</strain>
    </source>
</reference>
<sequence length="243" mass="26241">MIAAPGHGRDSGRPRSPLHRLAPGVKLLALAVSGTGLVLIGDWRVMAAALVPVLLLYLAAGYGPREMLRQLRPLMWLLVILLVAQGLMESWALGVLIVLRIAILVLMAALITLTTPTEVLIETIERLLTPFRRFGVNPAKVGLAFSLALRFIPVISDQARQIREAQAARGLGRNPIALALPLIIRTLKMAADVADAIEARSLYDGDEPPDDRVRARVVSTETRTSCLNASAPETSSISPSSRR</sequence>
<feature type="compositionally biased region" description="Polar residues" evidence="6">
    <location>
        <begin position="219"/>
        <end position="228"/>
    </location>
</feature>
<comment type="similarity">
    <text evidence="2">Belongs to the CbiQ family.</text>
</comment>
<keyword evidence="3 7" id="KW-0812">Transmembrane</keyword>
<gene>
    <name evidence="8" type="ORF">CH339_06535</name>
</gene>
<organism evidence="8 9">
    <name type="scientific">Rhodobium orientis</name>
    <dbReference type="NCBI Taxonomy" id="34017"/>
    <lineage>
        <taxon>Bacteria</taxon>
        <taxon>Pseudomonadati</taxon>
        <taxon>Pseudomonadota</taxon>
        <taxon>Alphaproteobacteria</taxon>
        <taxon>Hyphomicrobiales</taxon>
        <taxon>Rhodobiaceae</taxon>
        <taxon>Rhodobium</taxon>
    </lineage>
</organism>
<dbReference type="Proteomes" id="UP000249299">
    <property type="component" value="Unassembled WGS sequence"/>
</dbReference>
<feature type="transmembrane region" description="Helical" evidence="7">
    <location>
        <begin position="21"/>
        <end position="39"/>
    </location>
</feature>
<evidence type="ECO:0000256" key="3">
    <source>
        <dbReference type="ARBA" id="ARBA00022692"/>
    </source>
</evidence>
<evidence type="ECO:0000313" key="9">
    <source>
        <dbReference type="Proteomes" id="UP000249299"/>
    </source>
</evidence>
<dbReference type="OrthoDB" id="5868344at2"/>
<evidence type="ECO:0000256" key="6">
    <source>
        <dbReference type="SAM" id="MobiDB-lite"/>
    </source>
</evidence>
<protein>
    <submittedName>
        <fullName evidence="8">Cobalt ABC transporter</fullName>
    </submittedName>
</protein>
<dbReference type="RefSeq" id="WP_111433551.1">
    <property type="nucleotide sequence ID" value="NZ_JACIGG010000010.1"/>
</dbReference>
<feature type="region of interest" description="Disordered" evidence="6">
    <location>
        <begin position="208"/>
        <end position="243"/>
    </location>
</feature>
<evidence type="ECO:0000256" key="7">
    <source>
        <dbReference type="SAM" id="Phobius"/>
    </source>
</evidence>
<name>A0A327JQK0_9HYPH</name>
<dbReference type="EMBL" id="NPEV01000009">
    <property type="protein sequence ID" value="RAI28557.1"/>
    <property type="molecule type" value="Genomic_DNA"/>
</dbReference>
<evidence type="ECO:0000256" key="1">
    <source>
        <dbReference type="ARBA" id="ARBA00004141"/>
    </source>
</evidence>
<feature type="compositionally biased region" description="Low complexity" evidence="6">
    <location>
        <begin position="229"/>
        <end position="243"/>
    </location>
</feature>
<keyword evidence="9" id="KW-1185">Reference proteome</keyword>
<feature type="transmembrane region" description="Helical" evidence="7">
    <location>
        <begin position="45"/>
        <end position="62"/>
    </location>
</feature>
<comment type="subcellular location">
    <subcellularLocation>
        <location evidence="1">Membrane</location>
        <topology evidence="1">Multi-pass membrane protein</topology>
    </subcellularLocation>
</comment>
<dbReference type="PANTHER" id="PTHR33514">
    <property type="entry name" value="PROTEIN ABCI12, CHLOROPLASTIC"/>
    <property type="match status" value="1"/>
</dbReference>
<feature type="transmembrane region" description="Helical" evidence="7">
    <location>
        <begin position="74"/>
        <end position="93"/>
    </location>
</feature>
<keyword evidence="4 7" id="KW-1133">Transmembrane helix</keyword>
<dbReference type="Pfam" id="PF02361">
    <property type="entry name" value="CbiQ"/>
    <property type="match status" value="1"/>
</dbReference>
<evidence type="ECO:0000313" key="8">
    <source>
        <dbReference type="EMBL" id="RAI28557.1"/>
    </source>
</evidence>
<accession>A0A327JQK0</accession>
<dbReference type="PANTHER" id="PTHR33514:SF13">
    <property type="entry name" value="PROTEIN ABCI12, CHLOROPLASTIC"/>
    <property type="match status" value="1"/>
</dbReference>
<dbReference type="GO" id="GO:0005886">
    <property type="term" value="C:plasma membrane"/>
    <property type="evidence" value="ECO:0007669"/>
    <property type="project" value="UniProtKB-ARBA"/>
</dbReference>
<evidence type="ECO:0000256" key="4">
    <source>
        <dbReference type="ARBA" id="ARBA00022989"/>
    </source>
</evidence>
<dbReference type="CDD" id="cd16914">
    <property type="entry name" value="EcfT"/>
    <property type="match status" value="1"/>
</dbReference>
<evidence type="ECO:0000256" key="5">
    <source>
        <dbReference type="ARBA" id="ARBA00023136"/>
    </source>
</evidence>
<proteinExistence type="inferred from homology"/>